<reference evidence="1 2" key="1">
    <citation type="journal article" date="2022" name="ISME Commun">
        <title>Vulcanimicrobium alpinus gen. nov. sp. nov., the first cultivated representative of the candidate phylum 'Eremiobacterota', is a metabolically versatile aerobic anoxygenic phototroph.</title>
        <authorList>
            <person name="Yabe S."/>
            <person name="Muto K."/>
            <person name="Abe K."/>
            <person name="Yokota A."/>
            <person name="Staudigel H."/>
            <person name="Tebo B.M."/>
        </authorList>
    </citation>
    <scope>NUCLEOTIDE SEQUENCE [LARGE SCALE GENOMIC DNA]</scope>
    <source>
        <strain evidence="1 2">WC8-2</strain>
    </source>
</reference>
<evidence type="ECO:0000313" key="2">
    <source>
        <dbReference type="Proteomes" id="UP001317532"/>
    </source>
</evidence>
<keyword evidence="2" id="KW-1185">Reference proteome</keyword>
<accession>A0AAN1XY61</accession>
<gene>
    <name evidence="1" type="ORF">WPS_28380</name>
</gene>
<proteinExistence type="predicted"/>
<dbReference type="KEGG" id="vab:WPS_28380"/>
<name>A0AAN1XY61_UNVUL</name>
<protein>
    <submittedName>
        <fullName evidence="1">Uncharacterized protein</fullName>
    </submittedName>
</protein>
<sequence>MTALPGEAQTLVARIDAMLAQAEPLLASGASDEAAYALRETERRYLPDTLNTFAAIPPALRDAGAESMLVEQLRLLERATAQRLTMLGENAQTQFSANGAFLTERFGPAETLPDAPAQIDAPAATPASLVRHILQRIETPGDARPLIERTAAQLGAAFPAIVTVKRGGLFGNGPVEAVALDVPRRDDVLRYALARTPRGDVEATVTRFLRGIKNKTLVVGVDEWSQGLADDLAAYVERERGARDTLTRLFRETR</sequence>
<organism evidence="1 2">
    <name type="scientific">Vulcanimicrobium alpinum</name>
    <dbReference type="NCBI Taxonomy" id="3016050"/>
    <lineage>
        <taxon>Bacteria</taxon>
        <taxon>Bacillati</taxon>
        <taxon>Vulcanimicrobiota</taxon>
        <taxon>Vulcanimicrobiia</taxon>
        <taxon>Vulcanimicrobiales</taxon>
        <taxon>Vulcanimicrobiaceae</taxon>
        <taxon>Vulcanimicrobium</taxon>
    </lineage>
</organism>
<dbReference type="Proteomes" id="UP001317532">
    <property type="component" value="Chromosome"/>
</dbReference>
<dbReference type="RefSeq" id="WP_317995144.1">
    <property type="nucleotide sequence ID" value="NZ_AP025523.1"/>
</dbReference>
<dbReference type="EMBL" id="AP025523">
    <property type="protein sequence ID" value="BDE07562.1"/>
    <property type="molecule type" value="Genomic_DNA"/>
</dbReference>
<evidence type="ECO:0000313" key="1">
    <source>
        <dbReference type="EMBL" id="BDE07562.1"/>
    </source>
</evidence>
<dbReference type="AlphaFoldDB" id="A0AAN1XY61"/>